<dbReference type="PANTHER" id="PTHR43792:SF16">
    <property type="entry name" value="N-ACETYLTRANSFERASE DOMAIN-CONTAINING PROTEIN"/>
    <property type="match status" value="1"/>
</dbReference>
<dbReference type="InterPro" id="IPR051531">
    <property type="entry name" value="N-acetyltransferase"/>
</dbReference>
<protein>
    <recommendedName>
        <fullName evidence="1">N-acetyltransferase domain-containing protein</fullName>
    </recommendedName>
</protein>
<dbReference type="GeneID" id="91095886"/>
<keyword evidence="3" id="KW-1185">Reference proteome</keyword>
<dbReference type="InterPro" id="IPR000182">
    <property type="entry name" value="GNAT_dom"/>
</dbReference>
<dbReference type="EMBL" id="CP144103">
    <property type="protein sequence ID" value="WWC90283.1"/>
    <property type="molecule type" value="Genomic_DNA"/>
</dbReference>
<dbReference type="Pfam" id="PF13302">
    <property type="entry name" value="Acetyltransf_3"/>
    <property type="match status" value="1"/>
</dbReference>
<dbReference type="GO" id="GO:0016747">
    <property type="term" value="F:acyltransferase activity, transferring groups other than amino-acyl groups"/>
    <property type="evidence" value="ECO:0007669"/>
    <property type="project" value="InterPro"/>
</dbReference>
<proteinExistence type="predicted"/>
<dbReference type="PANTHER" id="PTHR43792">
    <property type="entry name" value="GNAT FAMILY, PUTATIVE (AFU_ORTHOLOGUE AFUA_3G00765)-RELATED-RELATED"/>
    <property type="match status" value="1"/>
</dbReference>
<evidence type="ECO:0000313" key="2">
    <source>
        <dbReference type="EMBL" id="WWC90283.1"/>
    </source>
</evidence>
<feature type="domain" description="N-acetyltransferase" evidence="1">
    <location>
        <begin position="61"/>
        <end position="217"/>
    </location>
</feature>
<accession>A0AAX4K0J3</accession>
<reference evidence="2 3" key="1">
    <citation type="submission" date="2024-01" db="EMBL/GenBank/DDBJ databases">
        <title>Comparative genomics of Cryptococcus and Kwoniella reveals pathogenesis evolution and contrasting modes of karyotype evolution via chromosome fusion or intercentromeric recombination.</title>
        <authorList>
            <person name="Coelho M.A."/>
            <person name="David-Palma M."/>
            <person name="Shea T."/>
            <person name="Bowers K."/>
            <person name="McGinley-Smith S."/>
            <person name="Mohammad A.W."/>
            <person name="Gnirke A."/>
            <person name="Yurkov A.M."/>
            <person name="Nowrousian M."/>
            <person name="Sun S."/>
            <person name="Cuomo C.A."/>
            <person name="Heitman J."/>
        </authorList>
    </citation>
    <scope>NUCLEOTIDE SEQUENCE [LARGE SCALE GENOMIC DNA]</scope>
    <source>
        <strain evidence="2 3">CBS 6074</strain>
    </source>
</reference>
<dbReference type="AlphaFoldDB" id="A0AAX4K0J3"/>
<dbReference type="PROSITE" id="PS51186">
    <property type="entry name" value="GNAT"/>
    <property type="match status" value="1"/>
</dbReference>
<sequence>MSQSKIVRQSPVQSGLDGPYLLLSNSDYRLTLWKDDDVQEAIDLWNHPEVGRWACFRSYPYTTQAYKWISNIIPSQLNSAETFLSNNPEEVLENLKKCDLFPLSALRDKNTGKVIGFCNIGYKAPEDDKPQGTWEIAYDIHPNLQGKGIGRKLIIALLDFARYAGIKEIIAYVEVLNIPSTTFLQKLGFVYFEEKTQKWPDNKGGGERIIRGYAKTL</sequence>
<organism evidence="2 3">
    <name type="scientific">Kwoniella dendrophila CBS 6074</name>
    <dbReference type="NCBI Taxonomy" id="1295534"/>
    <lineage>
        <taxon>Eukaryota</taxon>
        <taxon>Fungi</taxon>
        <taxon>Dikarya</taxon>
        <taxon>Basidiomycota</taxon>
        <taxon>Agaricomycotina</taxon>
        <taxon>Tremellomycetes</taxon>
        <taxon>Tremellales</taxon>
        <taxon>Cryptococcaceae</taxon>
        <taxon>Kwoniella</taxon>
    </lineage>
</organism>
<dbReference type="RefSeq" id="XP_066077046.1">
    <property type="nucleotide sequence ID" value="XM_066220949.1"/>
</dbReference>
<dbReference type="SUPFAM" id="SSF55729">
    <property type="entry name" value="Acyl-CoA N-acyltransferases (Nat)"/>
    <property type="match status" value="1"/>
</dbReference>
<gene>
    <name evidence="2" type="ORF">L201_005216</name>
</gene>
<dbReference type="CDD" id="cd04301">
    <property type="entry name" value="NAT_SF"/>
    <property type="match status" value="1"/>
</dbReference>
<evidence type="ECO:0000259" key="1">
    <source>
        <dbReference type="PROSITE" id="PS51186"/>
    </source>
</evidence>
<dbReference type="Proteomes" id="UP001355207">
    <property type="component" value="Chromosome 6"/>
</dbReference>
<evidence type="ECO:0000313" key="3">
    <source>
        <dbReference type="Proteomes" id="UP001355207"/>
    </source>
</evidence>
<dbReference type="InterPro" id="IPR016181">
    <property type="entry name" value="Acyl_CoA_acyltransferase"/>
</dbReference>
<dbReference type="Gene3D" id="3.40.630.30">
    <property type="match status" value="1"/>
</dbReference>
<name>A0AAX4K0J3_9TREE</name>